<proteinExistence type="predicted"/>
<dbReference type="Proteomes" id="UP000236584">
    <property type="component" value="Chromosome"/>
</dbReference>
<dbReference type="KEGG" id="srub:C2R22_08195"/>
<protein>
    <submittedName>
        <fullName evidence="1">Uncharacterized protein</fullName>
    </submittedName>
</protein>
<name>A0A2I8VI76_9EURY</name>
<dbReference type="RefSeq" id="WP_103425325.1">
    <property type="nucleotide sequence ID" value="NZ_CP026309.1"/>
</dbReference>
<evidence type="ECO:0000313" key="2">
    <source>
        <dbReference type="Proteomes" id="UP000236584"/>
    </source>
</evidence>
<accession>A0A2I8VI76</accession>
<dbReference type="GeneID" id="35592063"/>
<dbReference type="OrthoDB" id="302635at2157"/>
<reference evidence="1 2" key="1">
    <citation type="submission" date="2018-01" db="EMBL/GenBank/DDBJ databases">
        <title>Complete genome sequence of Salinigranum rubrum GX10T, an extremely halophilic archaeon isolated from a marine solar saltern.</title>
        <authorList>
            <person name="Han S."/>
        </authorList>
    </citation>
    <scope>NUCLEOTIDE SEQUENCE [LARGE SCALE GENOMIC DNA]</scope>
    <source>
        <strain evidence="1 2">GX10</strain>
    </source>
</reference>
<organism evidence="1 2">
    <name type="scientific">Salinigranum rubrum</name>
    <dbReference type="NCBI Taxonomy" id="755307"/>
    <lineage>
        <taxon>Archaea</taxon>
        <taxon>Methanobacteriati</taxon>
        <taxon>Methanobacteriota</taxon>
        <taxon>Stenosarchaea group</taxon>
        <taxon>Halobacteria</taxon>
        <taxon>Halobacteriales</taxon>
        <taxon>Haloferacaceae</taxon>
        <taxon>Salinigranum</taxon>
    </lineage>
</organism>
<evidence type="ECO:0000313" key="1">
    <source>
        <dbReference type="EMBL" id="AUV81637.1"/>
    </source>
</evidence>
<dbReference type="AlphaFoldDB" id="A0A2I8VI76"/>
<gene>
    <name evidence="1" type="ORF">C2R22_08195</name>
</gene>
<sequence>MIVHVHQYRDGDAKTTVEQGDEVVSQDTQEYFDKDELGPDEGWTQFEYGDRVIQRRGVTYDDVTSVSLPEELGEEGGDLPGTDVQFIVEGGNEFVENVRIVEITEDPV</sequence>
<dbReference type="EMBL" id="CP026309">
    <property type="protein sequence ID" value="AUV81637.1"/>
    <property type="molecule type" value="Genomic_DNA"/>
</dbReference>
<keyword evidence="2" id="KW-1185">Reference proteome</keyword>